<evidence type="ECO:0000256" key="1">
    <source>
        <dbReference type="SAM" id="Phobius"/>
    </source>
</evidence>
<gene>
    <name evidence="3" type="ORF">HID58_073936</name>
</gene>
<feature type="domain" description="Replication protein A 70 kDa DNA-binding subunit B/D first OB fold" evidence="2">
    <location>
        <begin position="5"/>
        <end position="60"/>
    </location>
</feature>
<dbReference type="CDD" id="cd04480">
    <property type="entry name" value="RPA1_DBD_A_like"/>
    <property type="match status" value="1"/>
</dbReference>
<organism evidence="3 4">
    <name type="scientific">Brassica napus</name>
    <name type="common">Rape</name>
    <dbReference type="NCBI Taxonomy" id="3708"/>
    <lineage>
        <taxon>Eukaryota</taxon>
        <taxon>Viridiplantae</taxon>
        <taxon>Streptophyta</taxon>
        <taxon>Embryophyta</taxon>
        <taxon>Tracheophyta</taxon>
        <taxon>Spermatophyta</taxon>
        <taxon>Magnoliopsida</taxon>
        <taxon>eudicotyledons</taxon>
        <taxon>Gunneridae</taxon>
        <taxon>Pentapetalae</taxon>
        <taxon>rosids</taxon>
        <taxon>malvids</taxon>
        <taxon>Brassicales</taxon>
        <taxon>Brassicaceae</taxon>
        <taxon>Brassiceae</taxon>
        <taxon>Brassica</taxon>
    </lineage>
</organism>
<evidence type="ECO:0000313" key="3">
    <source>
        <dbReference type="EMBL" id="KAH0866914.1"/>
    </source>
</evidence>
<reference evidence="3 4" key="1">
    <citation type="submission" date="2021-05" db="EMBL/GenBank/DDBJ databases">
        <title>Genome Assembly of Synthetic Allotetraploid Brassica napus Reveals Homoeologous Exchanges between Subgenomes.</title>
        <authorList>
            <person name="Davis J.T."/>
        </authorList>
    </citation>
    <scope>NUCLEOTIDE SEQUENCE [LARGE SCALE GENOMIC DNA]</scope>
    <source>
        <strain evidence="4">cv. Da-Ae</strain>
        <tissue evidence="3">Seedling</tissue>
    </source>
</reference>
<protein>
    <recommendedName>
        <fullName evidence="2">Replication protein A 70 kDa DNA-binding subunit B/D first OB fold domain-containing protein</fullName>
    </recommendedName>
</protein>
<dbReference type="InterPro" id="IPR003871">
    <property type="entry name" value="RFA1B/D_OB_1st"/>
</dbReference>
<dbReference type="SUPFAM" id="SSF50249">
    <property type="entry name" value="Nucleic acid-binding proteins"/>
    <property type="match status" value="1"/>
</dbReference>
<dbReference type="Pfam" id="PF02721">
    <property type="entry name" value="DUF223"/>
    <property type="match status" value="1"/>
</dbReference>
<dbReference type="Proteomes" id="UP000824890">
    <property type="component" value="Unassembled WGS sequence"/>
</dbReference>
<evidence type="ECO:0000313" key="4">
    <source>
        <dbReference type="Proteomes" id="UP000824890"/>
    </source>
</evidence>
<keyword evidence="1" id="KW-1133">Transmembrane helix</keyword>
<keyword evidence="1" id="KW-0472">Membrane</keyword>
<dbReference type="EMBL" id="JAGKQM010000017">
    <property type="protein sequence ID" value="KAH0866914.1"/>
    <property type="molecule type" value="Genomic_DNA"/>
</dbReference>
<feature type="transmembrane region" description="Helical" evidence="1">
    <location>
        <begin position="141"/>
        <end position="163"/>
    </location>
</feature>
<proteinExistence type="predicted"/>
<keyword evidence="1" id="KW-0812">Transmembrane</keyword>
<keyword evidence="4" id="KW-1185">Reference proteome</keyword>
<evidence type="ECO:0000259" key="2">
    <source>
        <dbReference type="Pfam" id="PF02721"/>
    </source>
</evidence>
<accession>A0ABQ7YFC7</accession>
<dbReference type="Gene3D" id="2.40.50.140">
    <property type="entry name" value="Nucleic acid-binding proteins"/>
    <property type="match status" value="1"/>
</dbReference>
<name>A0ABQ7YFC7_BRANA</name>
<comment type="caution">
    <text evidence="3">The sequence shown here is derived from an EMBL/GenBank/DDBJ whole genome shotgun (WGS) entry which is preliminary data.</text>
</comment>
<dbReference type="InterPro" id="IPR012340">
    <property type="entry name" value="NA-bd_OB-fold"/>
</dbReference>
<sequence length="210" mass="24594">MDAMNFISDLKPKKSLWKIRVKVIRLWKQYSAAAGETIEMVFVDEKGDKIHASVRKELVSQQLLLDHSWSFSYPKFYVVMTYLCEELVGVGGIEYIEDEELAEIFGSTHKIQFYLVNIGFVRLRFEWDEDMFNILTTMRNWLNVVIFTNLICVTLLGGFKYIANTEGSQISFDDDIPEIQDFKSRSPSQPFLFNKIYNSRLHEIYTVKID</sequence>